<dbReference type="PANTHER" id="PTHR23086:SF8">
    <property type="entry name" value="PHOSPHATIDYLINOSITOL 5-PHOSPHATE 4-KINASE, ISOFORM A"/>
    <property type="match status" value="1"/>
</dbReference>
<dbReference type="PANTHER" id="PTHR23086">
    <property type="entry name" value="PHOSPHATIDYLINOSITOL-4-PHOSPHATE 5-KINASE"/>
    <property type="match status" value="1"/>
</dbReference>
<dbReference type="Proteomes" id="UP000023152">
    <property type="component" value="Unassembled WGS sequence"/>
</dbReference>
<evidence type="ECO:0000259" key="1">
    <source>
        <dbReference type="Pfam" id="PF01504"/>
    </source>
</evidence>
<proteinExistence type="predicted"/>
<dbReference type="EMBL" id="ASPP01024461">
    <property type="protein sequence ID" value="ETO09000.1"/>
    <property type="molecule type" value="Genomic_DNA"/>
</dbReference>
<dbReference type="AlphaFoldDB" id="X6M7I5"/>
<evidence type="ECO:0000313" key="3">
    <source>
        <dbReference type="Proteomes" id="UP000023152"/>
    </source>
</evidence>
<dbReference type="InterPro" id="IPR027484">
    <property type="entry name" value="PInositol-4-P-5-kinase_N"/>
</dbReference>
<reference evidence="2 3" key="1">
    <citation type="journal article" date="2013" name="Curr. Biol.">
        <title>The Genome of the Foraminiferan Reticulomyxa filosa.</title>
        <authorList>
            <person name="Glockner G."/>
            <person name="Hulsmann N."/>
            <person name="Schleicher M."/>
            <person name="Noegel A.A."/>
            <person name="Eichinger L."/>
            <person name="Gallinger C."/>
            <person name="Pawlowski J."/>
            <person name="Sierra R."/>
            <person name="Euteneuer U."/>
            <person name="Pillet L."/>
            <person name="Moustafa A."/>
            <person name="Platzer M."/>
            <person name="Groth M."/>
            <person name="Szafranski K."/>
            <person name="Schliwa M."/>
        </authorList>
    </citation>
    <scope>NUCLEOTIDE SEQUENCE [LARGE SCALE GENOMIC DNA]</scope>
</reference>
<comment type="caution">
    <text evidence="2">The sequence shown here is derived from an EMBL/GenBank/DDBJ whole genome shotgun (WGS) entry which is preliminary data.</text>
</comment>
<dbReference type="GO" id="GO:0005886">
    <property type="term" value="C:plasma membrane"/>
    <property type="evidence" value="ECO:0007669"/>
    <property type="project" value="TreeGrafter"/>
</dbReference>
<gene>
    <name evidence="2" type="ORF">RFI_28388</name>
</gene>
<dbReference type="SUPFAM" id="SSF56104">
    <property type="entry name" value="SAICAR synthase-like"/>
    <property type="match status" value="1"/>
</dbReference>
<protein>
    <recommendedName>
        <fullName evidence="1">PIPK domain-containing protein</fullName>
    </recommendedName>
</protein>
<dbReference type="InterPro" id="IPR002498">
    <property type="entry name" value="PInositol-4-P-4/5-kinase_core"/>
</dbReference>
<dbReference type="Gene3D" id="3.30.800.10">
    <property type="entry name" value="Phosphatidylinositol Phosphate Kinase II Beta"/>
    <property type="match status" value="1"/>
</dbReference>
<name>X6M7I5_RETFI</name>
<dbReference type="Pfam" id="PF01504">
    <property type="entry name" value="PIP5K"/>
    <property type="match status" value="1"/>
</dbReference>
<evidence type="ECO:0000313" key="2">
    <source>
        <dbReference type="EMBL" id="ETO09000.1"/>
    </source>
</evidence>
<dbReference type="GO" id="GO:0046854">
    <property type="term" value="P:phosphatidylinositol phosphate biosynthetic process"/>
    <property type="evidence" value="ECO:0007669"/>
    <property type="project" value="TreeGrafter"/>
</dbReference>
<organism evidence="2 3">
    <name type="scientific">Reticulomyxa filosa</name>
    <dbReference type="NCBI Taxonomy" id="46433"/>
    <lineage>
        <taxon>Eukaryota</taxon>
        <taxon>Sar</taxon>
        <taxon>Rhizaria</taxon>
        <taxon>Retaria</taxon>
        <taxon>Foraminifera</taxon>
        <taxon>Monothalamids</taxon>
        <taxon>Reticulomyxidae</taxon>
        <taxon>Reticulomyxa</taxon>
    </lineage>
</organism>
<dbReference type="GO" id="GO:0016308">
    <property type="term" value="F:1-phosphatidylinositol-4-phosphate 5-kinase activity"/>
    <property type="evidence" value="ECO:0007669"/>
    <property type="project" value="TreeGrafter"/>
</dbReference>
<sequence length="256" mass="30146">IVVHMINGIRQATKLESNEAKGLKLEMVGDEHFPKSISDTKGVNKFAVVLENKLTTGNQSTKGLHVEFTDYAPFVFGAMRRELYQITDEEYLQSIKLEDENDWLSQCNFSEGKSGYVTSFLPLFLFHFFQIAQLQTMFFYLFIDWLAPPPPFLPLRAFFFLTPDSKYFIKSLRELHCIHIHGTKLYFVVMNNIFVPGYTPHERYDLKGSFVRRVTRHHTELGVECFFFVYLFNRMFEITHFHRKVDHLCLCKNNKK</sequence>
<dbReference type="InterPro" id="IPR023610">
    <property type="entry name" value="PInositol-4/5-P-5/4-kinase"/>
</dbReference>
<feature type="domain" description="PIPK" evidence="1">
    <location>
        <begin position="175"/>
        <end position="218"/>
    </location>
</feature>
<accession>X6M7I5</accession>
<feature type="non-terminal residue" evidence="2">
    <location>
        <position position="1"/>
    </location>
</feature>
<keyword evidence="3" id="KW-1185">Reference proteome</keyword>